<name>A0ABR2YT92_9CHLO</name>
<sequence>MTDGPSGSIVKPLPETQSWRASILWSEKCRDFMPFKCGSSDRRLVSIFCPLCSPVSPAPTLTRHSRLGLTPFERILLPHFRRCDLSHLIRSTFWWGALSVLYREAQ</sequence>
<gene>
    <name evidence="1" type="ORF">WJX75_007806</name>
</gene>
<protein>
    <submittedName>
        <fullName evidence="1">Uncharacterized protein</fullName>
    </submittedName>
</protein>
<dbReference type="Proteomes" id="UP001491310">
    <property type="component" value="Unassembled WGS sequence"/>
</dbReference>
<accession>A0ABR2YT92</accession>
<evidence type="ECO:0000313" key="1">
    <source>
        <dbReference type="EMBL" id="KAK9909816.1"/>
    </source>
</evidence>
<proteinExistence type="predicted"/>
<keyword evidence="2" id="KW-1185">Reference proteome</keyword>
<dbReference type="EMBL" id="JALJOT010000006">
    <property type="protein sequence ID" value="KAK9909816.1"/>
    <property type="molecule type" value="Genomic_DNA"/>
</dbReference>
<comment type="caution">
    <text evidence="1">The sequence shown here is derived from an EMBL/GenBank/DDBJ whole genome shotgun (WGS) entry which is preliminary data.</text>
</comment>
<reference evidence="1 2" key="1">
    <citation type="journal article" date="2024" name="Nat. Commun.">
        <title>Phylogenomics reveals the evolutionary origins of lichenization in chlorophyte algae.</title>
        <authorList>
            <person name="Puginier C."/>
            <person name="Libourel C."/>
            <person name="Otte J."/>
            <person name="Skaloud P."/>
            <person name="Haon M."/>
            <person name="Grisel S."/>
            <person name="Petersen M."/>
            <person name="Berrin J.G."/>
            <person name="Delaux P.M."/>
            <person name="Dal Grande F."/>
            <person name="Keller J."/>
        </authorList>
    </citation>
    <scope>NUCLEOTIDE SEQUENCE [LARGE SCALE GENOMIC DNA]</scope>
    <source>
        <strain evidence="1 2">SAG 216-7</strain>
    </source>
</reference>
<evidence type="ECO:0000313" key="2">
    <source>
        <dbReference type="Proteomes" id="UP001491310"/>
    </source>
</evidence>
<organism evidence="1 2">
    <name type="scientific">Coccomyxa subellipsoidea</name>
    <dbReference type="NCBI Taxonomy" id="248742"/>
    <lineage>
        <taxon>Eukaryota</taxon>
        <taxon>Viridiplantae</taxon>
        <taxon>Chlorophyta</taxon>
        <taxon>core chlorophytes</taxon>
        <taxon>Trebouxiophyceae</taxon>
        <taxon>Trebouxiophyceae incertae sedis</taxon>
        <taxon>Coccomyxaceae</taxon>
        <taxon>Coccomyxa</taxon>
    </lineage>
</organism>